<dbReference type="InterPro" id="IPR003594">
    <property type="entry name" value="HATPase_dom"/>
</dbReference>
<dbReference type="CDD" id="cd00082">
    <property type="entry name" value="HisKA"/>
    <property type="match status" value="1"/>
</dbReference>
<keyword evidence="6 13" id="KW-0812">Transmembrane</keyword>
<dbReference type="CDD" id="cd00075">
    <property type="entry name" value="HATPase"/>
    <property type="match status" value="1"/>
</dbReference>
<dbReference type="InterPro" id="IPR004358">
    <property type="entry name" value="Sig_transdc_His_kin-like_C"/>
</dbReference>
<dbReference type="EMBL" id="CP020100">
    <property type="protein sequence ID" value="AQZ94597.1"/>
    <property type="molecule type" value="Genomic_DNA"/>
</dbReference>
<proteinExistence type="predicted"/>
<dbReference type="InterPro" id="IPR038318">
    <property type="entry name" value="KdpD_sf"/>
</dbReference>
<evidence type="ECO:0000256" key="7">
    <source>
        <dbReference type="ARBA" id="ARBA00022741"/>
    </source>
</evidence>
<dbReference type="InterPro" id="IPR036890">
    <property type="entry name" value="HATPase_C_sf"/>
</dbReference>
<dbReference type="AlphaFoldDB" id="A0A1V0B3U4"/>
<dbReference type="Pfam" id="PF00512">
    <property type="entry name" value="HisKA"/>
    <property type="match status" value="1"/>
</dbReference>
<dbReference type="RefSeq" id="WP_080049450.1">
    <property type="nucleotide sequence ID" value="NZ_CP020100.1"/>
</dbReference>
<dbReference type="PANTHER" id="PTHR45569:SF1">
    <property type="entry name" value="SENSOR PROTEIN KDPD"/>
    <property type="match status" value="1"/>
</dbReference>
<dbReference type="SMART" id="SM00388">
    <property type="entry name" value="HisKA"/>
    <property type="match status" value="1"/>
</dbReference>
<dbReference type="GO" id="GO:0005524">
    <property type="term" value="F:ATP binding"/>
    <property type="evidence" value="ECO:0007669"/>
    <property type="project" value="UniProtKB-KW"/>
</dbReference>
<evidence type="ECO:0000313" key="15">
    <source>
        <dbReference type="EMBL" id="AQZ94597.1"/>
    </source>
</evidence>
<sequence length="475" mass="51930">MPTPTHPRWPALVLPWLVPLLASLLAWPLADWLPSANLALIYLAGVLLTAIYTRVRPALACALLSFLAYNFWHTEPRFSLQMFHREDILTAGLLVMVALVCGQLAARLNEQLSALRDSQSWSNRQMDCARALSSCVAADEVVNRFMEQVQACLGWTCRLQDDATRLPDGDGGIGWCQHEQGILIGFQDGQGNALAVSLAAQSALKARDRERLEALLDLTRLAWGRVRLAERLRQETLVKEREQLRSALLSSISHDLRTPLATMIGSVSSLIDLHAALSPEQRAELLANTLSEAQRLDRYIQKLLDMTRLGHGELTLDRDWVGVDDIVSVVIKRSRALLGDRHLELSLAAELPLLHVHPALIEQALFNVLENAIRFSPSGAVIRLQASSEPGWLHIDVSDAGPGIDAADHERVFDMFHTFSYGDQYAAGTGLGLAICRSILAAHGGSAQVLSSAPGQGTTMRLSVPLSGVPASVED</sequence>
<accession>A0A1V0B3U4</accession>
<evidence type="ECO:0000256" key="10">
    <source>
        <dbReference type="ARBA" id="ARBA00022989"/>
    </source>
</evidence>
<dbReference type="InterPro" id="IPR052023">
    <property type="entry name" value="Histidine_kinase_KdpD"/>
</dbReference>
<evidence type="ECO:0000256" key="6">
    <source>
        <dbReference type="ARBA" id="ARBA00022692"/>
    </source>
</evidence>
<dbReference type="KEGG" id="ppha:BVH74_07450"/>
<dbReference type="GO" id="GO:0005886">
    <property type="term" value="C:plasma membrane"/>
    <property type="evidence" value="ECO:0007669"/>
    <property type="project" value="TreeGrafter"/>
</dbReference>
<dbReference type="EC" id="2.7.13.3" evidence="3"/>
<comment type="subcellular location">
    <subcellularLocation>
        <location evidence="2">Membrane</location>
        <topology evidence="2">Multi-pass membrane protein</topology>
    </subcellularLocation>
</comment>
<evidence type="ECO:0000256" key="5">
    <source>
        <dbReference type="ARBA" id="ARBA00022679"/>
    </source>
</evidence>
<dbReference type="Gene3D" id="1.20.120.620">
    <property type="entry name" value="Backbone structure of the membrane domain of e. Coli histidine kinase receptor kdpd"/>
    <property type="match status" value="1"/>
</dbReference>
<dbReference type="Pfam" id="PF02518">
    <property type="entry name" value="HATPase_c"/>
    <property type="match status" value="1"/>
</dbReference>
<evidence type="ECO:0000256" key="3">
    <source>
        <dbReference type="ARBA" id="ARBA00012438"/>
    </source>
</evidence>
<evidence type="ECO:0000256" key="4">
    <source>
        <dbReference type="ARBA" id="ARBA00022553"/>
    </source>
</evidence>
<protein>
    <recommendedName>
        <fullName evidence="3">histidine kinase</fullName>
        <ecNumber evidence="3">2.7.13.3</ecNumber>
    </recommendedName>
</protein>
<dbReference type="Gene3D" id="3.30.565.10">
    <property type="entry name" value="Histidine kinase-like ATPase, C-terminal domain"/>
    <property type="match status" value="1"/>
</dbReference>
<keyword evidence="10 13" id="KW-1133">Transmembrane helix</keyword>
<dbReference type="STRING" id="1931241.BVH74_07450"/>
<evidence type="ECO:0000256" key="8">
    <source>
        <dbReference type="ARBA" id="ARBA00022777"/>
    </source>
</evidence>
<feature type="transmembrane region" description="Helical" evidence="13">
    <location>
        <begin position="88"/>
        <end position="106"/>
    </location>
</feature>
<keyword evidence="16" id="KW-1185">Reference proteome</keyword>
<dbReference type="PANTHER" id="PTHR45569">
    <property type="entry name" value="SENSOR PROTEIN KDPD"/>
    <property type="match status" value="1"/>
</dbReference>
<dbReference type="PRINTS" id="PR00344">
    <property type="entry name" value="BCTRLSENSOR"/>
</dbReference>
<dbReference type="SMART" id="SM00387">
    <property type="entry name" value="HATPase_c"/>
    <property type="match status" value="1"/>
</dbReference>
<name>A0A1V0B3U4_9GAMM</name>
<keyword evidence="11" id="KW-0902">Two-component regulatory system</keyword>
<keyword evidence="7" id="KW-0547">Nucleotide-binding</keyword>
<evidence type="ECO:0000256" key="12">
    <source>
        <dbReference type="ARBA" id="ARBA00023136"/>
    </source>
</evidence>
<dbReference type="PROSITE" id="PS50109">
    <property type="entry name" value="HIS_KIN"/>
    <property type="match status" value="1"/>
</dbReference>
<dbReference type="Proteomes" id="UP000243488">
    <property type="component" value="Chromosome"/>
</dbReference>
<dbReference type="InterPro" id="IPR036097">
    <property type="entry name" value="HisK_dim/P_sf"/>
</dbReference>
<evidence type="ECO:0000256" key="13">
    <source>
        <dbReference type="SAM" id="Phobius"/>
    </source>
</evidence>
<keyword evidence="8" id="KW-0418">Kinase</keyword>
<dbReference type="GO" id="GO:0000155">
    <property type="term" value="F:phosphorelay sensor kinase activity"/>
    <property type="evidence" value="ECO:0007669"/>
    <property type="project" value="InterPro"/>
</dbReference>
<evidence type="ECO:0000259" key="14">
    <source>
        <dbReference type="PROSITE" id="PS50109"/>
    </source>
</evidence>
<keyword evidence="12 13" id="KW-0472">Membrane</keyword>
<feature type="domain" description="Histidine kinase" evidence="14">
    <location>
        <begin position="251"/>
        <end position="468"/>
    </location>
</feature>
<gene>
    <name evidence="15" type="ORF">BVH74_07450</name>
</gene>
<dbReference type="SUPFAM" id="SSF55874">
    <property type="entry name" value="ATPase domain of HSP90 chaperone/DNA topoisomerase II/histidine kinase"/>
    <property type="match status" value="1"/>
</dbReference>
<evidence type="ECO:0000256" key="1">
    <source>
        <dbReference type="ARBA" id="ARBA00000085"/>
    </source>
</evidence>
<evidence type="ECO:0000313" key="16">
    <source>
        <dbReference type="Proteomes" id="UP000243488"/>
    </source>
</evidence>
<keyword evidence="9" id="KW-0067">ATP-binding</keyword>
<dbReference type="InterPro" id="IPR003661">
    <property type="entry name" value="HisK_dim/P_dom"/>
</dbReference>
<dbReference type="InterPro" id="IPR025201">
    <property type="entry name" value="KdpD_TM"/>
</dbReference>
<keyword evidence="4" id="KW-0597">Phosphoprotein</keyword>
<reference evidence="15 16" key="1">
    <citation type="submission" date="2017-03" db="EMBL/GenBank/DDBJ databases">
        <title>Complete genome sequence of the novel DNRA strain Pseudomonas sp. S-6-2 isolated from Chinese polluted river sediment. Journal of Biotechnology.</title>
        <authorList>
            <person name="Li J."/>
            <person name="Xiang F."/>
            <person name="Wang L."/>
            <person name="Xi L."/>
            <person name="Liu J."/>
        </authorList>
    </citation>
    <scope>NUCLEOTIDE SEQUENCE [LARGE SCALE GENOMIC DNA]</scope>
    <source>
        <strain evidence="15 16">S-6-2</strain>
    </source>
</reference>
<dbReference type="Pfam" id="PF13493">
    <property type="entry name" value="DUF4118"/>
    <property type="match status" value="1"/>
</dbReference>
<organism evidence="15 16">
    <name type="scientific">Halopseudomonas phragmitis</name>
    <dbReference type="NCBI Taxonomy" id="1931241"/>
    <lineage>
        <taxon>Bacteria</taxon>
        <taxon>Pseudomonadati</taxon>
        <taxon>Pseudomonadota</taxon>
        <taxon>Gammaproteobacteria</taxon>
        <taxon>Pseudomonadales</taxon>
        <taxon>Pseudomonadaceae</taxon>
        <taxon>Halopseudomonas</taxon>
    </lineage>
</organism>
<feature type="transmembrane region" description="Helical" evidence="13">
    <location>
        <begin position="42"/>
        <end position="67"/>
    </location>
</feature>
<evidence type="ECO:0000256" key="11">
    <source>
        <dbReference type="ARBA" id="ARBA00023012"/>
    </source>
</evidence>
<evidence type="ECO:0000256" key="9">
    <source>
        <dbReference type="ARBA" id="ARBA00022840"/>
    </source>
</evidence>
<dbReference type="InterPro" id="IPR005467">
    <property type="entry name" value="His_kinase_dom"/>
</dbReference>
<evidence type="ECO:0000256" key="2">
    <source>
        <dbReference type="ARBA" id="ARBA00004141"/>
    </source>
</evidence>
<dbReference type="SUPFAM" id="SSF47384">
    <property type="entry name" value="Homodimeric domain of signal transducing histidine kinase"/>
    <property type="match status" value="1"/>
</dbReference>
<comment type="catalytic activity">
    <reaction evidence="1">
        <text>ATP + protein L-histidine = ADP + protein N-phospho-L-histidine.</text>
        <dbReference type="EC" id="2.7.13.3"/>
    </reaction>
</comment>
<dbReference type="Gene3D" id="1.10.287.130">
    <property type="match status" value="1"/>
</dbReference>
<keyword evidence="5" id="KW-0808">Transferase</keyword>